<evidence type="ECO:0000259" key="6">
    <source>
        <dbReference type="Pfam" id="PF04932"/>
    </source>
</evidence>
<organism evidence="7 8">
    <name type="scientific">Candidatus Schekmanbacteria bacterium RBG_16_38_10</name>
    <dbReference type="NCBI Taxonomy" id="1817879"/>
    <lineage>
        <taxon>Bacteria</taxon>
        <taxon>Candidatus Schekmaniibacteriota</taxon>
    </lineage>
</organism>
<evidence type="ECO:0000313" key="8">
    <source>
        <dbReference type="Proteomes" id="UP000178797"/>
    </source>
</evidence>
<protein>
    <recommendedName>
        <fullName evidence="6">O-antigen ligase-related domain-containing protein</fullName>
    </recommendedName>
</protein>
<evidence type="ECO:0000313" key="7">
    <source>
        <dbReference type="EMBL" id="OGL47477.1"/>
    </source>
</evidence>
<feature type="transmembrane region" description="Helical" evidence="5">
    <location>
        <begin position="325"/>
        <end position="346"/>
    </location>
</feature>
<keyword evidence="2 5" id="KW-0812">Transmembrane</keyword>
<comment type="subcellular location">
    <subcellularLocation>
        <location evidence="1">Membrane</location>
        <topology evidence="1">Multi-pass membrane protein</topology>
    </subcellularLocation>
</comment>
<dbReference type="GO" id="GO:0016020">
    <property type="term" value="C:membrane"/>
    <property type="evidence" value="ECO:0007669"/>
    <property type="project" value="UniProtKB-SubCell"/>
</dbReference>
<feature type="transmembrane region" description="Helical" evidence="5">
    <location>
        <begin position="141"/>
        <end position="162"/>
    </location>
</feature>
<evidence type="ECO:0000256" key="2">
    <source>
        <dbReference type="ARBA" id="ARBA00022692"/>
    </source>
</evidence>
<reference evidence="7 8" key="1">
    <citation type="journal article" date="2016" name="Nat. Commun.">
        <title>Thousands of microbial genomes shed light on interconnected biogeochemical processes in an aquifer system.</title>
        <authorList>
            <person name="Anantharaman K."/>
            <person name="Brown C.T."/>
            <person name="Hug L.A."/>
            <person name="Sharon I."/>
            <person name="Castelle C.J."/>
            <person name="Probst A.J."/>
            <person name="Thomas B.C."/>
            <person name="Singh A."/>
            <person name="Wilkins M.J."/>
            <person name="Karaoz U."/>
            <person name="Brodie E.L."/>
            <person name="Williams K.H."/>
            <person name="Hubbard S.S."/>
            <person name="Banfield J.F."/>
        </authorList>
    </citation>
    <scope>NUCLEOTIDE SEQUENCE [LARGE SCALE GENOMIC DNA]</scope>
</reference>
<feature type="transmembrane region" description="Helical" evidence="5">
    <location>
        <begin position="208"/>
        <end position="224"/>
    </location>
</feature>
<feature type="transmembrane region" description="Helical" evidence="5">
    <location>
        <begin position="41"/>
        <end position="61"/>
    </location>
</feature>
<keyword evidence="3 5" id="KW-1133">Transmembrane helix</keyword>
<dbReference type="AlphaFoldDB" id="A0A1F7S2Z4"/>
<sequence>MSPELTIGEVSNVRLEDFVVPVIFIAWITRLIEKREEFAPTVLKAPIILYIVVAIVASLLGITAETTKPTRCFMVFGKTVEYFIIFLIVLNNIKSEKDAKAFIIMAIIIAIISSFRSLTTYEIEKETIRATRVMGPPGETANILAGYIIMNMGITVGLFLSLQNIRYRLLLGLIFFFLLYTLMFTFSRTGYAALALGLIFFGIIKKRQVLFVVLVALIAFPLIAPPEVANRAMTITNVPTQDQPESWKARVAAWNESIDVVISSPLFGKGLGSVNLADTDNEYVKVAREMGILGLLVFVWLMVKIGIQAFFAYNNVTYDKFIHGYIAGYLIAFLSILIHAMGATSFTSIRTMETFMLLTGIFVAIVNNYQEWEKEAKHAITPENIEYAATKGKKVSWTT</sequence>
<feature type="transmembrane region" description="Helical" evidence="5">
    <location>
        <begin position="102"/>
        <end position="121"/>
    </location>
</feature>
<dbReference type="Proteomes" id="UP000178797">
    <property type="component" value="Unassembled WGS sequence"/>
</dbReference>
<evidence type="ECO:0000256" key="4">
    <source>
        <dbReference type="ARBA" id="ARBA00023136"/>
    </source>
</evidence>
<gene>
    <name evidence="7" type="ORF">A2W05_02905</name>
</gene>
<dbReference type="PANTHER" id="PTHR37422">
    <property type="entry name" value="TEICHURONIC ACID BIOSYNTHESIS PROTEIN TUAE"/>
    <property type="match status" value="1"/>
</dbReference>
<proteinExistence type="predicted"/>
<evidence type="ECO:0000256" key="5">
    <source>
        <dbReference type="SAM" id="Phobius"/>
    </source>
</evidence>
<keyword evidence="4 5" id="KW-0472">Membrane</keyword>
<feature type="transmembrane region" description="Helical" evidence="5">
    <location>
        <begin position="292"/>
        <end position="313"/>
    </location>
</feature>
<dbReference type="PANTHER" id="PTHR37422:SF23">
    <property type="entry name" value="TEICHURONIC ACID BIOSYNTHESIS PROTEIN TUAE"/>
    <property type="match status" value="1"/>
</dbReference>
<evidence type="ECO:0000256" key="1">
    <source>
        <dbReference type="ARBA" id="ARBA00004141"/>
    </source>
</evidence>
<comment type="caution">
    <text evidence="7">The sequence shown here is derived from an EMBL/GenBank/DDBJ whole genome shotgun (WGS) entry which is preliminary data.</text>
</comment>
<accession>A0A1F7S2Z4</accession>
<feature type="transmembrane region" description="Helical" evidence="5">
    <location>
        <begin position="73"/>
        <end position="90"/>
    </location>
</feature>
<evidence type="ECO:0000256" key="3">
    <source>
        <dbReference type="ARBA" id="ARBA00022989"/>
    </source>
</evidence>
<feature type="domain" description="O-antigen ligase-related" evidence="6">
    <location>
        <begin position="174"/>
        <end position="299"/>
    </location>
</feature>
<dbReference type="EMBL" id="MGDE01000033">
    <property type="protein sequence ID" value="OGL47477.1"/>
    <property type="molecule type" value="Genomic_DNA"/>
</dbReference>
<name>A0A1F7S2Z4_9BACT</name>
<feature type="transmembrane region" description="Helical" evidence="5">
    <location>
        <begin position="169"/>
        <end position="202"/>
    </location>
</feature>
<dbReference type="InterPro" id="IPR051533">
    <property type="entry name" value="WaaL-like"/>
</dbReference>
<dbReference type="Pfam" id="PF04932">
    <property type="entry name" value="Wzy_C"/>
    <property type="match status" value="1"/>
</dbReference>
<dbReference type="InterPro" id="IPR007016">
    <property type="entry name" value="O-antigen_ligase-rel_domated"/>
</dbReference>
<feature type="transmembrane region" description="Helical" evidence="5">
    <location>
        <begin position="12"/>
        <end position="29"/>
    </location>
</feature>